<dbReference type="GO" id="GO:0019592">
    <property type="term" value="P:mannitol catabolic process"/>
    <property type="evidence" value="ECO:0007669"/>
    <property type="project" value="TreeGrafter"/>
</dbReference>
<dbReference type="GO" id="GO:0019698">
    <property type="term" value="P:D-galacturonate catabolic process"/>
    <property type="evidence" value="ECO:0007669"/>
    <property type="project" value="TreeGrafter"/>
</dbReference>
<dbReference type="InterPro" id="IPR013328">
    <property type="entry name" value="6PGD_dom2"/>
</dbReference>
<dbReference type="InterPro" id="IPR013131">
    <property type="entry name" value="Mannitol_DH_N"/>
</dbReference>
<evidence type="ECO:0000256" key="1">
    <source>
        <dbReference type="ARBA" id="ARBA00023002"/>
    </source>
</evidence>
<dbReference type="GO" id="GO:0005829">
    <property type="term" value="C:cytosol"/>
    <property type="evidence" value="ECO:0007669"/>
    <property type="project" value="TreeGrafter"/>
</dbReference>
<feature type="domain" description="Mannitol dehydrogenase C-terminal" evidence="5">
    <location>
        <begin position="282"/>
        <end position="488"/>
    </location>
</feature>
<dbReference type="EMBL" id="JACRSO010000001">
    <property type="protein sequence ID" value="MBC8528035.1"/>
    <property type="molecule type" value="Genomic_DNA"/>
</dbReference>
<dbReference type="InterPro" id="IPR013118">
    <property type="entry name" value="Mannitol_DH_C"/>
</dbReference>
<accession>A0A926HLY0</accession>
<dbReference type="PANTHER" id="PTHR30524:SF0">
    <property type="entry name" value="ALTRONATE OXIDOREDUCTASE-RELATED"/>
    <property type="match status" value="1"/>
</dbReference>
<evidence type="ECO:0000313" key="6">
    <source>
        <dbReference type="EMBL" id="MBC8528035.1"/>
    </source>
</evidence>
<dbReference type="Gene3D" id="3.40.50.720">
    <property type="entry name" value="NAD(P)-binding Rossmann-like Domain"/>
    <property type="match status" value="1"/>
</dbReference>
<keyword evidence="1" id="KW-0560">Oxidoreductase</keyword>
<organism evidence="6 7">
    <name type="scientific">Luoshenia tenuis</name>
    <dbReference type="NCBI Taxonomy" id="2763654"/>
    <lineage>
        <taxon>Bacteria</taxon>
        <taxon>Bacillati</taxon>
        <taxon>Bacillota</taxon>
        <taxon>Clostridia</taxon>
        <taxon>Christensenellales</taxon>
        <taxon>Christensenellaceae</taxon>
        <taxon>Luoshenia</taxon>
    </lineage>
</organism>
<evidence type="ECO:0000259" key="5">
    <source>
        <dbReference type="Pfam" id="PF08125"/>
    </source>
</evidence>
<dbReference type="RefSeq" id="WP_249284096.1">
    <property type="nucleotide sequence ID" value="NZ_JACRSO010000001.1"/>
</dbReference>
<comment type="caution">
    <text evidence="6">The sequence shown here is derived from an EMBL/GenBank/DDBJ whole genome shotgun (WGS) entry which is preliminary data.</text>
</comment>
<dbReference type="Proteomes" id="UP000654279">
    <property type="component" value="Unassembled WGS sequence"/>
</dbReference>
<dbReference type="Pfam" id="PF01232">
    <property type="entry name" value="Mannitol_dh"/>
    <property type="match status" value="1"/>
</dbReference>
<feature type="domain" description="Mannitol dehydrogenase N-terminal" evidence="4">
    <location>
        <begin position="28"/>
        <end position="268"/>
    </location>
</feature>
<dbReference type="GO" id="GO:0009026">
    <property type="term" value="F:tagaturonate reductase activity"/>
    <property type="evidence" value="ECO:0007669"/>
    <property type="project" value="TreeGrafter"/>
</dbReference>
<dbReference type="InterPro" id="IPR036291">
    <property type="entry name" value="NAD(P)-bd_dom_sf"/>
</dbReference>
<reference evidence="6" key="1">
    <citation type="submission" date="2020-08" db="EMBL/GenBank/DDBJ databases">
        <title>Genome public.</title>
        <authorList>
            <person name="Liu C."/>
            <person name="Sun Q."/>
        </authorList>
    </citation>
    <scope>NUCLEOTIDE SEQUENCE</scope>
    <source>
        <strain evidence="6">NSJ-44</strain>
    </source>
</reference>
<proteinExistence type="predicted"/>
<dbReference type="SUPFAM" id="SSF48179">
    <property type="entry name" value="6-phosphogluconate dehydrogenase C-terminal domain-like"/>
    <property type="match status" value="1"/>
</dbReference>
<dbReference type="Gene3D" id="1.10.1040.10">
    <property type="entry name" value="N-(1-d-carboxylethyl)-l-norvaline Dehydrogenase, domain 2"/>
    <property type="match status" value="1"/>
</dbReference>
<evidence type="ECO:0000256" key="2">
    <source>
        <dbReference type="ARBA" id="ARBA00023027"/>
    </source>
</evidence>
<evidence type="ECO:0000259" key="4">
    <source>
        <dbReference type="Pfam" id="PF01232"/>
    </source>
</evidence>
<dbReference type="PANTHER" id="PTHR30524">
    <property type="entry name" value="MANNITOL-1-PHOSPHATE 5-DEHYDROGENASE"/>
    <property type="match status" value="1"/>
</dbReference>
<dbReference type="NCBIfam" id="NF002969">
    <property type="entry name" value="PRK03643.1"/>
    <property type="match status" value="1"/>
</dbReference>
<evidence type="ECO:0000256" key="3">
    <source>
        <dbReference type="ARBA" id="ARBA00048615"/>
    </source>
</evidence>
<evidence type="ECO:0000313" key="7">
    <source>
        <dbReference type="Proteomes" id="UP000654279"/>
    </source>
</evidence>
<dbReference type="InterPro" id="IPR008927">
    <property type="entry name" value="6-PGluconate_DH-like_C_sf"/>
</dbReference>
<dbReference type="Pfam" id="PF08125">
    <property type="entry name" value="Mannitol_dh_C"/>
    <property type="match status" value="1"/>
</dbReference>
<dbReference type="AlphaFoldDB" id="A0A926HLY0"/>
<keyword evidence="7" id="KW-1185">Reference proteome</keyword>
<dbReference type="SUPFAM" id="SSF51735">
    <property type="entry name" value="NAD(P)-binding Rossmann-fold domains"/>
    <property type="match status" value="1"/>
</dbReference>
<comment type="catalytic activity">
    <reaction evidence="3">
        <text>D-mannitol 1-phosphate + NAD(+) = beta-D-fructose 6-phosphate + NADH + H(+)</text>
        <dbReference type="Rhea" id="RHEA:19661"/>
        <dbReference type="ChEBI" id="CHEBI:15378"/>
        <dbReference type="ChEBI" id="CHEBI:57540"/>
        <dbReference type="ChEBI" id="CHEBI:57634"/>
        <dbReference type="ChEBI" id="CHEBI:57945"/>
        <dbReference type="ChEBI" id="CHEBI:61381"/>
        <dbReference type="EC" id="1.1.1.17"/>
    </reaction>
</comment>
<name>A0A926HLY0_9FIRM</name>
<keyword evidence="2" id="KW-0520">NAD</keyword>
<gene>
    <name evidence="6" type="ORF">H8699_01100</name>
</gene>
<dbReference type="GO" id="GO:0008926">
    <property type="term" value="F:mannitol-1-phosphate 5-dehydrogenase activity"/>
    <property type="evidence" value="ECO:0007669"/>
    <property type="project" value="UniProtKB-EC"/>
</dbReference>
<sequence>MALLTRAYLKEHTPQGIAVGSLKQYPEKVLQIGEGNFMRGFVDWMIDGLNRQGLFNGSILVVHPTPRGHAAQLDAQDGLYSLILRSRIDGQVRDDRQIVTAIDRALDPYQQYEAFLASARQKEMRFIFSNTTEAGIAYVAQARPDACPESFPAKLAIWLYERYRAFGGAQDKGMVVIPCELIEQNGQKLRQIILRHAKDWGLESGFESWITSACTFLDTLVDRIVTGYPAAEAESLQAAWGYEDRMIDTGEIFHFFAIQGDASWDEELPLVKGGYNVVWARDIAPYRDRKVRLLNGAHTMSVLAAYLGGLDIVGEMVADGDFGAFLRSGLYQEIIPGVALPLEEKQAFADAVLERFSNPFMKHKLLDISLNSVSKFKVRNLPSIKAALERGETPRRLLLALAALFAFYRPARQADGAFFGRRAGGDEYPIRDDQEILQAFAEAWAAYDANADAAALVRALCARADFWGEDLTRLPGLTAGVTEQLQTILDKGTRAACAALK</sequence>
<protein>
    <submittedName>
        <fullName evidence="6">Tagaturonate reductase</fullName>
    </submittedName>
</protein>